<dbReference type="eggNOG" id="COG4637">
    <property type="taxonomic scope" value="Bacteria"/>
</dbReference>
<accession>B7K387</accession>
<evidence type="ECO:0000313" key="2">
    <source>
        <dbReference type="EMBL" id="ACK64407.1"/>
    </source>
</evidence>
<dbReference type="RefSeq" id="WP_012593684.1">
    <property type="nucleotide sequence ID" value="NC_011726.1"/>
</dbReference>
<evidence type="ECO:0000259" key="1">
    <source>
        <dbReference type="Pfam" id="PF13304"/>
    </source>
</evidence>
<gene>
    <name evidence="2" type="ordered locus">PCC8801_0307</name>
</gene>
<dbReference type="KEGG" id="cyp:PCC8801_0307"/>
<dbReference type="SUPFAM" id="SSF52540">
    <property type="entry name" value="P-loop containing nucleoside triphosphate hydrolases"/>
    <property type="match status" value="1"/>
</dbReference>
<dbReference type="PIRSF" id="PIRSF029347">
    <property type="entry name" value="RecF"/>
    <property type="match status" value="1"/>
</dbReference>
<organism evidence="2 3">
    <name type="scientific">Rippkaea orientalis (strain PCC 8801 / RF-1)</name>
    <name type="common">Cyanothece sp. (strain PCC 8801)</name>
    <dbReference type="NCBI Taxonomy" id="41431"/>
    <lineage>
        <taxon>Bacteria</taxon>
        <taxon>Bacillati</taxon>
        <taxon>Cyanobacteriota</taxon>
        <taxon>Cyanophyceae</taxon>
        <taxon>Oscillatoriophycideae</taxon>
        <taxon>Chroococcales</taxon>
        <taxon>Aphanothecaceae</taxon>
        <taxon>Rippkaea</taxon>
        <taxon>Rippkaea orientalis</taxon>
    </lineage>
</organism>
<evidence type="ECO:0000313" key="3">
    <source>
        <dbReference type="Proteomes" id="UP000008204"/>
    </source>
</evidence>
<reference evidence="3" key="1">
    <citation type="journal article" date="2011" name="MBio">
        <title>Novel metabolic attributes of the genus Cyanothece, comprising a group of unicellular nitrogen-fixing Cyanobacteria.</title>
        <authorList>
            <person name="Bandyopadhyay A."/>
            <person name="Elvitigala T."/>
            <person name="Welsh E."/>
            <person name="Stockel J."/>
            <person name="Liberton M."/>
            <person name="Min H."/>
            <person name="Sherman L.A."/>
            <person name="Pakrasi H.B."/>
        </authorList>
    </citation>
    <scope>NUCLEOTIDE SEQUENCE [LARGE SCALE GENOMIC DNA]</scope>
    <source>
        <strain evidence="3">PCC 8801</strain>
    </source>
</reference>
<feature type="domain" description="ATPase AAA-type core" evidence="1">
    <location>
        <begin position="24"/>
        <end position="394"/>
    </location>
</feature>
<proteinExistence type="predicted"/>
<dbReference type="GO" id="GO:0016887">
    <property type="term" value="F:ATP hydrolysis activity"/>
    <property type="evidence" value="ECO:0007669"/>
    <property type="project" value="InterPro"/>
</dbReference>
<protein>
    <submittedName>
        <fullName evidence="2">SMC domain protein</fullName>
    </submittedName>
</protein>
<dbReference type="InterPro" id="IPR014555">
    <property type="entry name" value="RecF-like"/>
</dbReference>
<dbReference type="HOGENOM" id="CLU_035814_3_1_3"/>
<dbReference type="InterPro" id="IPR003959">
    <property type="entry name" value="ATPase_AAA_core"/>
</dbReference>
<dbReference type="PANTHER" id="PTHR40396:SF1">
    <property type="entry name" value="ATPASE AAA-TYPE CORE DOMAIN-CONTAINING PROTEIN"/>
    <property type="match status" value="1"/>
</dbReference>
<dbReference type="Pfam" id="PF13304">
    <property type="entry name" value="AAA_21"/>
    <property type="match status" value="1"/>
</dbReference>
<dbReference type="STRING" id="41431.PCC8801_0307"/>
<dbReference type="OrthoDB" id="9809324at2"/>
<dbReference type="EMBL" id="CP001287">
    <property type="protein sequence ID" value="ACK64407.1"/>
    <property type="molecule type" value="Genomic_DNA"/>
</dbReference>
<dbReference type="InterPro" id="IPR027417">
    <property type="entry name" value="P-loop_NTPase"/>
</dbReference>
<dbReference type="GO" id="GO:0005524">
    <property type="term" value="F:ATP binding"/>
    <property type="evidence" value="ECO:0007669"/>
    <property type="project" value="InterPro"/>
</dbReference>
<dbReference type="Gene3D" id="3.40.50.300">
    <property type="entry name" value="P-loop containing nucleotide triphosphate hydrolases"/>
    <property type="match status" value="2"/>
</dbReference>
<dbReference type="PANTHER" id="PTHR40396">
    <property type="entry name" value="ATPASE-LIKE PROTEIN"/>
    <property type="match status" value="1"/>
</dbReference>
<dbReference type="AlphaFoldDB" id="B7K387"/>
<name>B7K387_RIPO1</name>
<keyword evidence="3" id="KW-1185">Reference proteome</keyword>
<sequence length="448" mass="51349">MKFERVKVANFKSFDDCEVKLKDFNVVIGANASGKSNFLQIFRFLRDIQLHGLENAISLQGDVEFLINNNLGASQDFLFEVEFKSNDNQYLVDVSKQENSLDLINVEINKSQYQFRFEFESGQGISIKRIKKDQLTHEVALNERSNSSKINDKNFSQKTIELTINHAINKLLISGSEILYDLILRSKSSLILNTLGRFEAQGNISTDYFQLEGSYEQEGLLVQTPLFWLLFRSIHEDKFDKIGIFDFDPKIPKKATPITGKIDLEEDGSNLAIVLKKILSDDENKRKFTNLLTYLLPFIDSIEIEKFAGNSLIFSLKEKYAKNDKHLPSSLISDGTINIIDLVVALYFDKSSVAIIEEPERNIHPHLMSKVVRMMKEASQNKQIIITTHNPQIVKYVDLDDILLMTRDKNGFSQISRPADKEAIKIFLENEIEIEELYVQNLLDMGNN</sequence>
<dbReference type="Proteomes" id="UP000008204">
    <property type="component" value="Chromosome"/>
</dbReference>